<reference evidence="2 3" key="1">
    <citation type="submission" date="2016-08" db="EMBL/GenBank/DDBJ databases">
        <title>Genome sequencing of Vibrio scophthalmi strain FP3289, an isolated from Paralichthys olivaceus.</title>
        <authorList>
            <person name="Han H.-J."/>
        </authorList>
    </citation>
    <scope>NUCLEOTIDE SEQUENCE [LARGE SCALE GENOMIC DNA]</scope>
    <source>
        <strain evidence="2 3">FP3289</strain>
    </source>
</reference>
<feature type="transmembrane region" description="Helical" evidence="1">
    <location>
        <begin position="21"/>
        <end position="39"/>
    </location>
</feature>
<dbReference type="GO" id="GO:0043107">
    <property type="term" value="P:type IV pilus-dependent motility"/>
    <property type="evidence" value="ECO:0007669"/>
    <property type="project" value="InterPro"/>
</dbReference>
<protein>
    <recommendedName>
        <fullName evidence="4">MSHA biogenesis protein MshJ</fullName>
    </recommendedName>
</protein>
<dbReference type="RefSeq" id="WP_069445978.1">
    <property type="nucleotide sequence ID" value="NZ_CP134277.1"/>
</dbReference>
<proteinExistence type="predicted"/>
<dbReference type="InterPro" id="IPR007445">
    <property type="entry name" value="PilO"/>
</dbReference>
<evidence type="ECO:0000313" key="3">
    <source>
        <dbReference type="Proteomes" id="UP000095131"/>
    </source>
</evidence>
<keyword evidence="1" id="KW-1133">Transmembrane helix</keyword>
<keyword evidence="1" id="KW-0812">Transmembrane</keyword>
<comment type="caution">
    <text evidence="2">The sequence shown here is derived from an EMBL/GenBank/DDBJ whole genome shotgun (WGS) entry which is preliminary data.</text>
</comment>
<dbReference type="EMBL" id="MDCJ01000002">
    <property type="protein sequence ID" value="ODS10185.1"/>
    <property type="molecule type" value="Genomic_DNA"/>
</dbReference>
<dbReference type="PATRIC" id="fig|45658.8.peg.427"/>
<evidence type="ECO:0000313" key="2">
    <source>
        <dbReference type="EMBL" id="ODS10185.1"/>
    </source>
</evidence>
<dbReference type="GO" id="GO:0043683">
    <property type="term" value="P:type IV pilus assembly"/>
    <property type="evidence" value="ECO:0007669"/>
    <property type="project" value="InterPro"/>
</dbReference>
<sequence>MKAHWLNMTEKFANLSAREKWLIALCSWVGIVLGGYVLLVEPTFKSNQSLRQQIMTSEQSNLRLEGEILAITAKLKKDPDQAINIEYKRLFTESQMLSEQLAKVFEDLISPSQMAKLLEDVLAGTKGLHLVSLESLKAEPIVNGQATENYDGYYVHPVRLELTGNYFAILSYLETLESLPVNYYWRNFSYQVEDYPQAKLVLEVYTLGTRQEFIGG</sequence>
<evidence type="ECO:0000256" key="1">
    <source>
        <dbReference type="SAM" id="Phobius"/>
    </source>
</evidence>
<gene>
    <name evidence="2" type="ORF">VSF3289_00440</name>
</gene>
<accession>A0A1E3WKC9</accession>
<dbReference type="Proteomes" id="UP000095131">
    <property type="component" value="Unassembled WGS sequence"/>
</dbReference>
<organism evidence="2 3">
    <name type="scientific">Vibrio scophthalmi</name>
    <dbReference type="NCBI Taxonomy" id="45658"/>
    <lineage>
        <taxon>Bacteria</taxon>
        <taxon>Pseudomonadati</taxon>
        <taxon>Pseudomonadota</taxon>
        <taxon>Gammaproteobacteria</taxon>
        <taxon>Vibrionales</taxon>
        <taxon>Vibrionaceae</taxon>
        <taxon>Vibrio</taxon>
    </lineage>
</organism>
<name>A0A1E3WKC9_9VIBR</name>
<dbReference type="Pfam" id="PF04350">
    <property type="entry name" value="PilO"/>
    <property type="match status" value="1"/>
</dbReference>
<evidence type="ECO:0008006" key="4">
    <source>
        <dbReference type="Google" id="ProtNLM"/>
    </source>
</evidence>
<dbReference type="OrthoDB" id="9151209at2"/>
<dbReference type="AlphaFoldDB" id="A0A1E3WKC9"/>
<keyword evidence="1" id="KW-0472">Membrane</keyword>